<keyword evidence="1" id="KW-0805">Transcription regulation</keyword>
<evidence type="ECO:0000256" key="1">
    <source>
        <dbReference type="ARBA" id="ARBA00023015"/>
    </source>
</evidence>
<reference evidence="7" key="1">
    <citation type="submission" date="2016-10" db="EMBL/GenBank/DDBJ databases">
        <authorList>
            <person name="Varghese N."/>
            <person name="Submissions S."/>
        </authorList>
    </citation>
    <scope>NUCLEOTIDE SEQUENCE [LARGE SCALE GENOMIC DNA]</scope>
    <source>
        <strain evidence="7">DSM 27839</strain>
    </source>
</reference>
<feature type="transmembrane region" description="Helical" evidence="4">
    <location>
        <begin position="6"/>
        <end position="27"/>
    </location>
</feature>
<dbReference type="InterPro" id="IPR020449">
    <property type="entry name" value="Tscrpt_reg_AraC-type_HTH"/>
</dbReference>
<dbReference type="SUPFAM" id="SSF46689">
    <property type="entry name" value="Homeodomain-like"/>
    <property type="match status" value="1"/>
</dbReference>
<keyword evidence="4" id="KW-0812">Transmembrane</keyword>
<dbReference type="RefSeq" id="WP_074739685.1">
    <property type="nucleotide sequence ID" value="NZ_FNNP01000029.1"/>
</dbReference>
<dbReference type="Pfam" id="PF12833">
    <property type="entry name" value="HTH_18"/>
    <property type="match status" value="1"/>
</dbReference>
<dbReference type="PROSITE" id="PS00041">
    <property type="entry name" value="HTH_ARAC_FAMILY_1"/>
    <property type="match status" value="1"/>
</dbReference>
<dbReference type="PANTHER" id="PTHR43280:SF29">
    <property type="entry name" value="ARAC-FAMILY TRANSCRIPTIONAL REGULATOR"/>
    <property type="match status" value="1"/>
</dbReference>
<feature type="domain" description="HTH araC/xylS-type" evidence="5">
    <location>
        <begin position="273"/>
        <end position="378"/>
    </location>
</feature>
<evidence type="ECO:0000256" key="3">
    <source>
        <dbReference type="ARBA" id="ARBA00023163"/>
    </source>
</evidence>
<accession>A0A1H3G7I2</accession>
<feature type="transmembrane region" description="Helical" evidence="4">
    <location>
        <begin position="39"/>
        <end position="60"/>
    </location>
</feature>
<dbReference type="PRINTS" id="PR00032">
    <property type="entry name" value="HTHARAC"/>
</dbReference>
<keyword evidence="4" id="KW-1133">Transmembrane helix</keyword>
<feature type="transmembrane region" description="Helical" evidence="4">
    <location>
        <begin position="101"/>
        <end position="120"/>
    </location>
</feature>
<feature type="transmembrane region" description="Helical" evidence="4">
    <location>
        <begin position="66"/>
        <end position="89"/>
    </location>
</feature>
<gene>
    <name evidence="6" type="ORF">SAMN05444358_1291</name>
</gene>
<sequence length="380" mass="43341">MFVTHQISVLLSTMTLTVALFGVAYCLTQRRHRQVFQVLSLFLTAEAFTVLGVSLTPAFTGLQVKLVLHAFWLVGIASVAPLLWLYVCSLTSPVPLRVAELKWHAILPLIGGLAFVWILFLPAEVRLGLLPDPDRIQGPQDYFTGRTYELVFLIVPFQWAFYLTAITRRLLRYRSRLKDFFASTEQHEMRWISVVVLLYSGYWAINVGSLIYELATWKIGLIQVIEAFYGLILISVIALWGLRQRRPIDRDTPASETRTPRYSKSALTKDMSQKIAGQLRNAMARDALYLDPNLSLWSLAKHIQVPSKYVTQTLNEEIGESFFDFVSRHRIEAAVARLDNDDATILSIAYDVGFNSRSSFYSAFKKVMRMTPTAYRKANR</sequence>
<dbReference type="PANTHER" id="PTHR43280">
    <property type="entry name" value="ARAC-FAMILY TRANSCRIPTIONAL REGULATOR"/>
    <property type="match status" value="1"/>
</dbReference>
<keyword evidence="2" id="KW-0238">DNA-binding</keyword>
<keyword evidence="7" id="KW-1185">Reference proteome</keyword>
<dbReference type="AlphaFoldDB" id="A0A1H3G7I2"/>
<evidence type="ECO:0000256" key="2">
    <source>
        <dbReference type="ARBA" id="ARBA00023125"/>
    </source>
</evidence>
<evidence type="ECO:0000313" key="6">
    <source>
        <dbReference type="EMBL" id="SDX98444.1"/>
    </source>
</evidence>
<dbReference type="Proteomes" id="UP000183400">
    <property type="component" value="Unassembled WGS sequence"/>
</dbReference>
<name>A0A1H3G7I2_9RHOB</name>
<dbReference type="InterPro" id="IPR009057">
    <property type="entry name" value="Homeodomain-like_sf"/>
</dbReference>
<proteinExistence type="predicted"/>
<keyword evidence="4" id="KW-0472">Membrane</keyword>
<feature type="transmembrane region" description="Helical" evidence="4">
    <location>
        <begin position="191"/>
        <end position="215"/>
    </location>
</feature>
<dbReference type="EMBL" id="FNNP01000029">
    <property type="protein sequence ID" value="SDX98444.1"/>
    <property type="molecule type" value="Genomic_DNA"/>
</dbReference>
<dbReference type="PROSITE" id="PS01124">
    <property type="entry name" value="HTH_ARAC_FAMILY_2"/>
    <property type="match status" value="1"/>
</dbReference>
<dbReference type="GO" id="GO:0003700">
    <property type="term" value="F:DNA-binding transcription factor activity"/>
    <property type="evidence" value="ECO:0007669"/>
    <property type="project" value="InterPro"/>
</dbReference>
<evidence type="ECO:0000259" key="5">
    <source>
        <dbReference type="PROSITE" id="PS01124"/>
    </source>
</evidence>
<evidence type="ECO:0000313" key="7">
    <source>
        <dbReference type="Proteomes" id="UP000183400"/>
    </source>
</evidence>
<dbReference type="OrthoDB" id="345413at2"/>
<dbReference type="STRING" id="985054.SAMN05444358_1291"/>
<dbReference type="GO" id="GO:0043565">
    <property type="term" value="F:sequence-specific DNA binding"/>
    <property type="evidence" value="ECO:0007669"/>
    <property type="project" value="InterPro"/>
</dbReference>
<evidence type="ECO:0000256" key="4">
    <source>
        <dbReference type="SAM" id="Phobius"/>
    </source>
</evidence>
<dbReference type="InterPro" id="IPR018062">
    <property type="entry name" value="HTH_AraC-typ_CS"/>
</dbReference>
<dbReference type="Gene3D" id="1.10.10.60">
    <property type="entry name" value="Homeodomain-like"/>
    <property type="match status" value="1"/>
</dbReference>
<keyword evidence="3" id="KW-0804">Transcription</keyword>
<dbReference type="SMART" id="SM00342">
    <property type="entry name" value="HTH_ARAC"/>
    <property type="match status" value="1"/>
</dbReference>
<dbReference type="InterPro" id="IPR018060">
    <property type="entry name" value="HTH_AraC"/>
</dbReference>
<organism evidence="6 7">
    <name type="scientific">Ruegeria halocynthiae</name>
    <dbReference type="NCBI Taxonomy" id="985054"/>
    <lineage>
        <taxon>Bacteria</taxon>
        <taxon>Pseudomonadati</taxon>
        <taxon>Pseudomonadota</taxon>
        <taxon>Alphaproteobacteria</taxon>
        <taxon>Rhodobacterales</taxon>
        <taxon>Roseobacteraceae</taxon>
        <taxon>Ruegeria</taxon>
    </lineage>
</organism>
<feature type="transmembrane region" description="Helical" evidence="4">
    <location>
        <begin position="221"/>
        <end position="242"/>
    </location>
</feature>
<feature type="transmembrane region" description="Helical" evidence="4">
    <location>
        <begin position="150"/>
        <end position="171"/>
    </location>
</feature>
<protein>
    <submittedName>
        <fullName evidence="6">Transcriptional regulator, AraC family</fullName>
    </submittedName>
</protein>